<dbReference type="PANTHER" id="PTHR35271:SF1">
    <property type="entry name" value="ABC TRANSPORTER, SUBSTRATE-BINDING LIPOPROTEIN"/>
    <property type="match status" value="1"/>
</dbReference>
<reference evidence="1 2" key="2">
    <citation type="journal article" date="2013" name="PLoS ONE">
        <title>INDIGO - INtegrated Data Warehouse of MIcrobial GenOmes with Examples from the Red Sea Extremophiles.</title>
        <authorList>
            <person name="Alam I."/>
            <person name="Antunes A."/>
            <person name="Kamau A.A."/>
            <person name="Ba Alawi W."/>
            <person name="Kalkatawi M."/>
            <person name="Stingl U."/>
            <person name="Bajic V.B."/>
        </authorList>
    </citation>
    <scope>NUCLEOTIDE SEQUENCE [LARGE SCALE GENOMIC DNA]</scope>
    <source>
        <strain evidence="1 2">SSD-17B</strain>
    </source>
</reference>
<reference evidence="1 2" key="1">
    <citation type="journal article" date="2011" name="J. Bacteriol.">
        <title>Genome sequence of Haloplasma contractile, an unusual contractile bacterium from a deep-sea anoxic brine lake.</title>
        <authorList>
            <person name="Antunes A."/>
            <person name="Alam I."/>
            <person name="El Dorry H."/>
            <person name="Siam R."/>
            <person name="Robertson A."/>
            <person name="Bajic V.B."/>
            <person name="Stingl U."/>
        </authorList>
    </citation>
    <scope>NUCLEOTIDE SEQUENCE [LARGE SCALE GENOMIC DNA]</scope>
    <source>
        <strain evidence="1 2">SSD-17B</strain>
    </source>
</reference>
<evidence type="ECO:0000313" key="2">
    <source>
        <dbReference type="Proteomes" id="UP000005707"/>
    </source>
</evidence>
<dbReference type="InParanoid" id="U2DRG5"/>
<sequence length="331" mass="35434">MVGFLKFFRVISIIVLTVVVLMGCQNGNSDDVIKIGITQIVEHPALDRNREGFIKGLESRGFIDGENIKIDVKNAQGDTASAQLIADTFVSNKVDLIMAIATPTAQAAKNATMDHDIPVVFSAVTDPLAAGLVNTMETPGENVTGTSDMTPISKQFELIKSLFPNKTKVGIIFNTGESNSQIQVDLAKSLADEKGLTIIEKGITSSNEIQDALISLLPDVDVLYVPTDNTVASAMPVVIEKATELNIPVIGSEKAHVESGALITEGIDYFELGFQTGLMAADILEGKDPKSISVETLENTSLVINLDTAQELNITIPDSFKERGELIESGE</sequence>
<dbReference type="STRING" id="1033810.HLPCO_002736"/>
<name>U2DRG5_9MOLU</name>
<dbReference type="Pfam" id="PF04392">
    <property type="entry name" value="ABC_sub_bind"/>
    <property type="match status" value="1"/>
</dbReference>
<dbReference type="RefSeq" id="WP_008824646.1">
    <property type="nucleotide sequence ID" value="NZ_AFNU02000014.1"/>
</dbReference>
<dbReference type="Proteomes" id="UP000005707">
    <property type="component" value="Unassembled WGS sequence"/>
</dbReference>
<accession>U2DRG5</accession>
<dbReference type="InterPro" id="IPR007487">
    <property type="entry name" value="ABC_transpt-TYRBP-like"/>
</dbReference>
<dbReference type="OrthoDB" id="9776955at2"/>
<gene>
    <name evidence="1" type="ORF">HLPCO_002736</name>
</gene>
<dbReference type="eggNOG" id="COG2984">
    <property type="taxonomic scope" value="Bacteria"/>
</dbReference>
<proteinExistence type="predicted"/>
<dbReference type="InterPro" id="IPR028082">
    <property type="entry name" value="Peripla_BP_I"/>
</dbReference>
<dbReference type="PANTHER" id="PTHR35271">
    <property type="entry name" value="ABC TRANSPORTER, SUBSTRATE-BINDING LIPOPROTEIN-RELATED"/>
    <property type="match status" value="1"/>
</dbReference>
<dbReference type="EMBL" id="AFNU02000014">
    <property type="protein sequence ID" value="ERJ11167.1"/>
    <property type="molecule type" value="Genomic_DNA"/>
</dbReference>
<dbReference type="SUPFAM" id="SSF53822">
    <property type="entry name" value="Periplasmic binding protein-like I"/>
    <property type="match status" value="1"/>
</dbReference>
<protein>
    <submittedName>
        <fullName evidence="1">ABC transporter substrate-binding protein</fullName>
    </submittedName>
</protein>
<dbReference type="Gene3D" id="3.40.50.2300">
    <property type="match status" value="2"/>
</dbReference>
<dbReference type="AlphaFoldDB" id="U2DRG5"/>
<organism evidence="1 2">
    <name type="scientific">Haloplasma contractile SSD-17B</name>
    <dbReference type="NCBI Taxonomy" id="1033810"/>
    <lineage>
        <taxon>Bacteria</taxon>
        <taxon>Bacillati</taxon>
        <taxon>Mycoplasmatota</taxon>
        <taxon>Mollicutes</taxon>
        <taxon>Haloplasmatales</taxon>
        <taxon>Haloplasmataceae</taxon>
        <taxon>Haloplasma</taxon>
    </lineage>
</organism>
<dbReference type="CDD" id="cd06325">
    <property type="entry name" value="PBP1_ABC_unchar_transporter"/>
    <property type="match status" value="1"/>
</dbReference>
<evidence type="ECO:0000313" key="1">
    <source>
        <dbReference type="EMBL" id="ERJ11167.1"/>
    </source>
</evidence>
<dbReference type="PROSITE" id="PS51257">
    <property type="entry name" value="PROKAR_LIPOPROTEIN"/>
    <property type="match status" value="1"/>
</dbReference>
<keyword evidence="2" id="KW-1185">Reference proteome</keyword>
<comment type="caution">
    <text evidence="1">The sequence shown here is derived from an EMBL/GenBank/DDBJ whole genome shotgun (WGS) entry which is preliminary data.</text>
</comment>